<evidence type="ECO:0000313" key="1">
    <source>
        <dbReference type="EMBL" id="KAJ0078567.1"/>
    </source>
</evidence>
<dbReference type="Proteomes" id="UP001164250">
    <property type="component" value="Chromosome 13"/>
</dbReference>
<sequence>MMMTFCKKGVHSLLGLTTTATSIDSDCNKTPYKHKEGLGLIITATAETYRPPNVIESSLLKLSSSSPQPLAPSPLRPLFSMFLKKDPGGLGFIDDMGGGVNGLMSCTESLGFESSDERNVEDDHYMRVESPTRAKGRKDAR</sequence>
<comment type="caution">
    <text evidence="1">The sequence shown here is derived from an EMBL/GenBank/DDBJ whole genome shotgun (WGS) entry which is preliminary data.</text>
</comment>
<keyword evidence="2" id="KW-1185">Reference proteome</keyword>
<dbReference type="EMBL" id="CM047909">
    <property type="protein sequence ID" value="KAJ0078567.1"/>
    <property type="molecule type" value="Genomic_DNA"/>
</dbReference>
<name>A0ACC0ZVG4_9ROSI</name>
<evidence type="ECO:0000313" key="2">
    <source>
        <dbReference type="Proteomes" id="UP001164250"/>
    </source>
</evidence>
<organism evidence="1 2">
    <name type="scientific">Pistacia atlantica</name>
    <dbReference type="NCBI Taxonomy" id="434234"/>
    <lineage>
        <taxon>Eukaryota</taxon>
        <taxon>Viridiplantae</taxon>
        <taxon>Streptophyta</taxon>
        <taxon>Embryophyta</taxon>
        <taxon>Tracheophyta</taxon>
        <taxon>Spermatophyta</taxon>
        <taxon>Magnoliopsida</taxon>
        <taxon>eudicotyledons</taxon>
        <taxon>Gunneridae</taxon>
        <taxon>Pentapetalae</taxon>
        <taxon>rosids</taxon>
        <taxon>malvids</taxon>
        <taxon>Sapindales</taxon>
        <taxon>Anacardiaceae</taxon>
        <taxon>Pistacia</taxon>
    </lineage>
</organism>
<protein>
    <submittedName>
        <fullName evidence="1">Uncharacterized protein</fullName>
    </submittedName>
</protein>
<reference evidence="2" key="1">
    <citation type="journal article" date="2023" name="G3 (Bethesda)">
        <title>Genome assembly and association tests identify interacting loci associated with vigor, precocity, and sex in interspecific pistachio rootstocks.</title>
        <authorList>
            <person name="Palmer W."/>
            <person name="Jacygrad E."/>
            <person name="Sagayaradj S."/>
            <person name="Cavanaugh K."/>
            <person name="Han R."/>
            <person name="Bertier L."/>
            <person name="Beede B."/>
            <person name="Kafkas S."/>
            <person name="Golino D."/>
            <person name="Preece J."/>
            <person name="Michelmore R."/>
        </authorList>
    </citation>
    <scope>NUCLEOTIDE SEQUENCE [LARGE SCALE GENOMIC DNA]</scope>
</reference>
<gene>
    <name evidence="1" type="ORF">Patl1_22753</name>
</gene>
<accession>A0ACC0ZVG4</accession>
<proteinExistence type="predicted"/>